<gene>
    <name evidence="7" type="primary">mraZ</name>
    <name evidence="9" type="ORF">HNP76_000860</name>
</gene>
<organism evidence="9 10">
    <name type="scientific">Treponema ruminis</name>
    <dbReference type="NCBI Taxonomy" id="744515"/>
    <lineage>
        <taxon>Bacteria</taxon>
        <taxon>Pseudomonadati</taxon>
        <taxon>Spirochaetota</taxon>
        <taxon>Spirochaetia</taxon>
        <taxon>Spirochaetales</taxon>
        <taxon>Treponemataceae</taxon>
        <taxon>Treponema</taxon>
    </lineage>
</organism>
<dbReference type="InterPro" id="IPR035644">
    <property type="entry name" value="MraZ_C"/>
</dbReference>
<dbReference type="PANTHER" id="PTHR34701:SF1">
    <property type="entry name" value="TRANSCRIPTIONAL REGULATOR MRAZ"/>
    <property type="match status" value="1"/>
</dbReference>
<dbReference type="InterPro" id="IPR035642">
    <property type="entry name" value="MraZ_N"/>
</dbReference>
<dbReference type="GO" id="GO:0005737">
    <property type="term" value="C:cytoplasm"/>
    <property type="evidence" value="ECO:0007669"/>
    <property type="project" value="UniProtKB-UniRule"/>
</dbReference>
<evidence type="ECO:0000256" key="2">
    <source>
        <dbReference type="ARBA" id="ARBA00022490"/>
    </source>
</evidence>
<dbReference type="Gene3D" id="3.40.1550.20">
    <property type="entry name" value="Transcriptional regulator MraZ domain"/>
    <property type="match status" value="1"/>
</dbReference>
<dbReference type="Pfam" id="PF02381">
    <property type="entry name" value="MraZ"/>
    <property type="match status" value="2"/>
</dbReference>
<dbReference type="Proteomes" id="UP000518887">
    <property type="component" value="Unassembled WGS sequence"/>
</dbReference>
<dbReference type="GO" id="GO:0003700">
    <property type="term" value="F:DNA-binding transcription factor activity"/>
    <property type="evidence" value="ECO:0007669"/>
    <property type="project" value="UniProtKB-UniRule"/>
</dbReference>
<keyword evidence="10" id="KW-1185">Reference proteome</keyword>
<evidence type="ECO:0000256" key="4">
    <source>
        <dbReference type="ARBA" id="ARBA00023015"/>
    </source>
</evidence>
<dbReference type="PROSITE" id="PS51740">
    <property type="entry name" value="SPOVT_ABRB"/>
    <property type="match status" value="2"/>
</dbReference>
<feature type="domain" description="SpoVT-AbrB" evidence="8">
    <location>
        <begin position="84"/>
        <end position="127"/>
    </location>
</feature>
<keyword evidence="5 7" id="KW-0238">DNA-binding</keyword>
<accession>A0A7W8G887</accession>
<dbReference type="GO" id="GO:0009295">
    <property type="term" value="C:nucleoid"/>
    <property type="evidence" value="ECO:0007669"/>
    <property type="project" value="UniProtKB-SubCell"/>
</dbReference>
<evidence type="ECO:0000256" key="5">
    <source>
        <dbReference type="ARBA" id="ARBA00023125"/>
    </source>
</evidence>
<proteinExistence type="inferred from homology"/>
<name>A0A7W8G887_9SPIR</name>
<keyword evidence="2 7" id="KW-0963">Cytoplasm</keyword>
<keyword evidence="6 7" id="KW-0804">Transcription</keyword>
<dbReference type="PANTHER" id="PTHR34701">
    <property type="entry name" value="TRANSCRIPTIONAL REGULATOR MRAZ"/>
    <property type="match status" value="1"/>
</dbReference>
<evidence type="ECO:0000256" key="3">
    <source>
        <dbReference type="ARBA" id="ARBA00022737"/>
    </source>
</evidence>
<dbReference type="AlphaFoldDB" id="A0A7W8G887"/>
<dbReference type="GO" id="GO:2000143">
    <property type="term" value="P:negative regulation of DNA-templated transcription initiation"/>
    <property type="evidence" value="ECO:0007669"/>
    <property type="project" value="TreeGrafter"/>
</dbReference>
<feature type="domain" description="SpoVT-AbrB" evidence="8">
    <location>
        <begin position="7"/>
        <end position="54"/>
    </location>
</feature>
<reference evidence="9 10" key="1">
    <citation type="submission" date="2020-08" db="EMBL/GenBank/DDBJ databases">
        <title>Genomic Encyclopedia of Type Strains, Phase IV (KMG-IV): sequencing the most valuable type-strain genomes for metagenomic binning, comparative biology and taxonomic classification.</title>
        <authorList>
            <person name="Goeker M."/>
        </authorList>
    </citation>
    <scope>NUCLEOTIDE SEQUENCE [LARGE SCALE GENOMIC DNA]</scope>
    <source>
        <strain evidence="9 10">DSM 103462</strain>
    </source>
</reference>
<keyword evidence="3" id="KW-0677">Repeat</keyword>
<keyword evidence="4 7" id="KW-0805">Transcription regulation</keyword>
<evidence type="ECO:0000259" key="8">
    <source>
        <dbReference type="PROSITE" id="PS51740"/>
    </source>
</evidence>
<evidence type="ECO:0000256" key="6">
    <source>
        <dbReference type="ARBA" id="ARBA00023163"/>
    </source>
</evidence>
<dbReference type="EMBL" id="JACHFQ010000002">
    <property type="protein sequence ID" value="MBB5225516.1"/>
    <property type="molecule type" value="Genomic_DNA"/>
</dbReference>
<protein>
    <recommendedName>
        <fullName evidence="1 7">Transcriptional regulator MraZ</fullName>
    </recommendedName>
</protein>
<dbReference type="InterPro" id="IPR037914">
    <property type="entry name" value="SpoVT-AbrB_sf"/>
</dbReference>
<comment type="subunit">
    <text evidence="7">Forms oligomers.</text>
</comment>
<evidence type="ECO:0000313" key="10">
    <source>
        <dbReference type="Proteomes" id="UP000518887"/>
    </source>
</evidence>
<dbReference type="CDD" id="cd16320">
    <property type="entry name" value="MraZ_N"/>
    <property type="match status" value="1"/>
</dbReference>
<comment type="caution">
    <text evidence="9">The sequence shown here is derived from an EMBL/GenBank/DDBJ whole genome shotgun (WGS) entry which is preliminary data.</text>
</comment>
<dbReference type="HAMAP" id="MF_01008">
    <property type="entry name" value="MraZ"/>
    <property type="match status" value="1"/>
</dbReference>
<dbReference type="InterPro" id="IPR003444">
    <property type="entry name" value="MraZ"/>
</dbReference>
<dbReference type="InterPro" id="IPR020603">
    <property type="entry name" value="MraZ_dom"/>
</dbReference>
<sequence>MELLTGEYRNTLDEKGRILFPTRLRNELFAETDKNVLIITQAFDHCLWLYTLDEWKNISSKIMETASPFNQKDRIVLRHFIAPAQEVELDKSGRLSIPQSLREYAHLSKDCVILGINKYMELWDAQAYNDYLGENADSLEEAAEALSSISF</sequence>
<comment type="subcellular location">
    <subcellularLocation>
        <location evidence="7">Cytoplasm</location>
        <location evidence="7">Nucleoid</location>
    </subcellularLocation>
</comment>
<dbReference type="CDD" id="cd16321">
    <property type="entry name" value="MraZ_C"/>
    <property type="match status" value="1"/>
</dbReference>
<dbReference type="InterPro" id="IPR038619">
    <property type="entry name" value="MraZ_sf"/>
</dbReference>
<dbReference type="SUPFAM" id="SSF89447">
    <property type="entry name" value="AbrB/MazE/MraZ-like"/>
    <property type="match status" value="1"/>
</dbReference>
<dbReference type="GO" id="GO:0000976">
    <property type="term" value="F:transcription cis-regulatory region binding"/>
    <property type="evidence" value="ECO:0007669"/>
    <property type="project" value="TreeGrafter"/>
</dbReference>
<comment type="similarity">
    <text evidence="7">Belongs to the MraZ family.</text>
</comment>
<dbReference type="NCBIfam" id="TIGR00242">
    <property type="entry name" value="division/cell wall cluster transcriptional repressor MraZ"/>
    <property type="match status" value="1"/>
</dbReference>
<dbReference type="InterPro" id="IPR007159">
    <property type="entry name" value="SpoVT-AbrB_dom"/>
</dbReference>
<evidence type="ECO:0000256" key="1">
    <source>
        <dbReference type="ARBA" id="ARBA00013860"/>
    </source>
</evidence>
<dbReference type="RefSeq" id="WP_184657865.1">
    <property type="nucleotide sequence ID" value="NZ_CP031518.1"/>
</dbReference>
<evidence type="ECO:0000313" key="9">
    <source>
        <dbReference type="EMBL" id="MBB5225516.1"/>
    </source>
</evidence>
<evidence type="ECO:0000256" key="7">
    <source>
        <dbReference type="HAMAP-Rule" id="MF_01008"/>
    </source>
</evidence>